<keyword evidence="3" id="KW-0378">Hydrolase</keyword>
<reference evidence="3 4" key="1">
    <citation type="submission" date="2024-04" db="EMBL/GenBank/DDBJ databases">
        <title>WGS of bacteria from Torrens River.</title>
        <authorList>
            <person name="Wyrsch E.R."/>
            <person name="Drigo B."/>
        </authorList>
    </citation>
    <scope>NUCLEOTIDE SEQUENCE [LARGE SCALE GENOMIC DNA]</scope>
    <source>
        <strain evidence="3 4">TWI391</strain>
    </source>
</reference>
<comment type="caution">
    <text evidence="1">Lacks conserved residue(s) required for the propagation of feature annotation.</text>
</comment>
<protein>
    <submittedName>
        <fullName evidence="3">M14 family zinc carboxypeptidase</fullName>
    </submittedName>
</protein>
<dbReference type="PROSITE" id="PS52035">
    <property type="entry name" value="PEPTIDASE_M14"/>
    <property type="match status" value="1"/>
</dbReference>
<keyword evidence="4" id="KW-1185">Reference proteome</keyword>
<comment type="similarity">
    <text evidence="1">Belongs to the peptidase M14 family.</text>
</comment>
<proteinExistence type="inferred from homology"/>
<organism evidence="3 4">
    <name type="scientific">Sphingobacterium kitahiroshimense</name>
    <dbReference type="NCBI Taxonomy" id="470446"/>
    <lineage>
        <taxon>Bacteria</taxon>
        <taxon>Pseudomonadati</taxon>
        <taxon>Bacteroidota</taxon>
        <taxon>Sphingobacteriia</taxon>
        <taxon>Sphingobacteriales</taxon>
        <taxon>Sphingobacteriaceae</taxon>
        <taxon>Sphingobacterium</taxon>
    </lineage>
</organism>
<dbReference type="Proteomes" id="UP001409291">
    <property type="component" value="Unassembled WGS sequence"/>
</dbReference>
<name>A0ABV0C0L8_9SPHI</name>
<keyword evidence="3" id="KW-0121">Carboxypeptidase</keyword>
<accession>A0ABV0C0L8</accession>
<dbReference type="Pfam" id="PF00246">
    <property type="entry name" value="Peptidase_M14"/>
    <property type="match status" value="1"/>
</dbReference>
<feature type="domain" description="Peptidase M14" evidence="2">
    <location>
        <begin position="49"/>
        <end position="306"/>
    </location>
</feature>
<gene>
    <name evidence="3" type="ORF">ABE541_25065</name>
</gene>
<comment type="caution">
    <text evidence="3">The sequence shown here is derived from an EMBL/GenBank/DDBJ whole genome shotgun (WGS) entry which is preliminary data.</text>
</comment>
<evidence type="ECO:0000256" key="1">
    <source>
        <dbReference type="PROSITE-ProRule" id="PRU01379"/>
    </source>
</evidence>
<dbReference type="EMBL" id="JBDJNQ010000019">
    <property type="protein sequence ID" value="MEN5380555.1"/>
    <property type="molecule type" value="Genomic_DNA"/>
</dbReference>
<dbReference type="SUPFAM" id="SSF53187">
    <property type="entry name" value="Zn-dependent exopeptidases"/>
    <property type="match status" value="1"/>
</dbReference>
<dbReference type="Gene3D" id="3.40.630.10">
    <property type="entry name" value="Zn peptidases"/>
    <property type="match status" value="1"/>
</dbReference>
<evidence type="ECO:0000313" key="3">
    <source>
        <dbReference type="EMBL" id="MEN5380555.1"/>
    </source>
</evidence>
<evidence type="ECO:0000313" key="4">
    <source>
        <dbReference type="Proteomes" id="UP001409291"/>
    </source>
</evidence>
<sequence>MKIISLMKIIFFLIFVTSGITISAQTMNLNKNDFDEAYSSYKESTLTKRRFKHSTVVDLINKHQEESTLKIDQIGLSVQKRSIYKLTYGQGKKKVMLWSQMHGDEPTATMALFDLFNFLEGKDSRFQSLREILKSNLEVHFIPMLNPDGAEVYTRRNAQHIDLNRDARDTATPEGKLLRNQAELIKPQFGFNLHDQNIYYNVPGTKTPVTISLLAPAYNWEREVNEVRGNAMKIIAGMNQLLQDYIPGAIAKYDDEHSPRAFGDSFQKWGASTILIESGAFAGDPEKQEIRKLNFIMILNSLLQIAQDSYQQFSISEYQHIPFNASQLHDVILRRVTTISHGLPLKVDIAIRRDEITEGEDYYTKGYIEDIGDLHDFYGYDDLDLTDFEFVEAKVYEKEFYRLSDLENVDIKALLKQGYAGVQINASEPKVLHHLPINVLSKSKLNTIRTLSLGKEANFFLKKNEEIQYAVINGYLIDLNQELPRNMKQIVR</sequence>
<keyword evidence="3" id="KW-0645">Protease</keyword>
<dbReference type="InterPro" id="IPR000834">
    <property type="entry name" value="Peptidase_M14"/>
</dbReference>
<evidence type="ECO:0000259" key="2">
    <source>
        <dbReference type="PROSITE" id="PS52035"/>
    </source>
</evidence>
<dbReference type="RefSeq" id="WP_346583429.1">
    <property type="nucleotide sequence ID" value="NZ_JBDJLH010000009.1"/>
</dbReference>
<dbReference type="GO" id="GO:0004180">
    <property type="term" value="F:carboxypeptidase activity"/>
    <property type="evidence" value="ECO:0007669"/>
    <property type="project" value="UniProtKB-KW"/>
</dbReference>